<dbReference type="STRING" id="642492.Clole_2097"/>
<dbReference type="InterPro" id="IPR036138">
    <property type="entry name" value="PBP_dimer_sf"/>
</dbReference>
<dbReference type="Gene3D" id="1.10.10.1230">
    <property type="entry name" value="Penicillin-binding protein, N-terminal non-catalytic domain, head sub-domain"/>
    <property type="match status" value="1"/>
</dbReference>
<dbReference type="GO" id="GO:0005886">
    <property type="term" value="C:plasma membrane"/>
    <property type="evidence" value="ECO:0007669"/>
    <property type="project" value="TreeGrafter"/>
</dbReference>
<dbReference type="PANTHER" id="PTHR30627:SF6">
    <property type="entry name" value="BETA-LACTAMASE YBXI-RELATED"/>
    <property type="match status" value="1"/>
</dbReference>
<keyword evidence="7" id="KW-0378">Hydrolase</keyword>
<comment type="similarity">
    <text evidence="3">Belongs to the transpeptidase family.</text>
</comment>
<keyword evidence="13" id="KW-1185">Reference proteome</keyword>
<feature type="domain" description="Penicillin-binding protein dimerisation" evidence="11">
    <location>
        <begin position="30"/>
        <end position="274"/>
    </location>
</feature>
<evidence type="ECO:0000256" key="9">
    <source>
        <dbReference type="ARBA" id="ARBA00023251"/>
    </source>
</evidence>
<evidence type="ECO:0000256" key="2">
    <source>
        <dbReference type="ARBA" id="ARBA00004370"/>
    </source>
</evidence>
<evidence type="ECO:0000256" key="6">
    <source>
        <dbReference type="ARBA" id="ARBA00022729"/>
    </source>
</evidence>
<feature type="domain" description="Penicillin-binding protein transpeptidase" evidence="10">
    <location>
        <begin position="833"/>
        <end position="988"/>
    </location>
</feature>
<dbReference type="InterPro" id="IPR012338">
    <property type="entry name" value="Beta-lactam/transpept-like"/>
</dbReference>
<evidence type="ECO:0000259" key="11">
    <source>
        <dbReference type="Pfam" id="PF03717"/>
    </source>
</evidence>
<dbReference type="AlphaFoldDB" id="F2JQE9"/>
<dbReference type="RefSeq" id="WP_013657105.1">
    <property type="nucleotide sequence ID" value="NC_015275.1"/>
</dbReference>
<dbReference type="Proteomes" id="UP000008467">
    <property type="component" value="Chromosome"/>
</dbReference>
<sequence>MIFEFYELQIIKHHYYVDALNNSIQRTIHIPGIRGTIYDRNGKEVATNKPVYVIYYNLEKQTSIEEKHKLFIQLEKVVEKNGDSLIDEVPISKQSPFVYTSSKSQVRNFLYGVPYDTDLQREELETYTAEELLNYLKKRFKIADTYTMEEVRKLIGIEYELYAYSYKQYERVKLSDEVSSQTTLYLQEQSKVFPGITVEVEARRTYPYGEALSSILGYTGKITSVQSKNYISKGYHLWEDVGQMGLEKSLEASLHGESGEEVIAVNQKGQRAATLNTKEASTGASIYLTIDADLQLATYKSIEKRLSEAIIERLSQKSNPLTSKEVLCSIIRCNTLQIALMQQASEGTMQFDIYQRLMVAYNALDPVIASTISLKDLLLEGFSNGTLVKEKEILLALNEQKVISLSLKQMSLLKSNLEGTTEDYIITLFKSGSLKPSQVDVTPSSGAAVIVNVKTGEVLSQVSYPTYDNNQMVSSFSEYWPIVNSDSRSLLWNRSMQTLKAPGSTFKMLTAIAGLEEGVITPEDEILDEGIYKKAGVPYPKCWVANTNGTTHGKVNLKKALAVSCNYYFYEVAMRLENLSKKPFDVANIFSYYGKKLGLDHVTGIELEESEPCISNPSAFLNRQLKTALNTYQGEIAENRIKRIQSVKEIMRQGMLNELPIDFPMDTEQAKYYKQRLALAIEPMVQKELTPIYEELLIEIYKTIDLRLKENASLFIEQWIEKALIGADTKKIEITIKQSMVADIQTWVREILDAHLDDVQDAMNNDEILDAYETTYTQLYRQLIRNSDKKEEANVVKIQLQRIKTLKNNNFEDILLKIRQNMINIIVNDLLDGVELKWSDGITVRSAIGQGDNVFSPMQIARYIAAIANGKYMCDLTLVKGMYDYTKATYYTQLDTKKTPLDLKEETILAIHEGMSAVTSEPNGTAYGMLKDLGISIAAKTGTAEEGNHAHSWFVGFAPTDNPEMAVVVTLYDTDRLGSYGQEVAKDLISCYFKQKR</sequence>
<dbReference type="InterPro" id="IPR001460">
    <property type="entry name" value="PCN-bd_Tpept"/>
</dbReference>
<evidence type="ECO:0000256" key="3">
    <source>
        <dbReference type="ARBA" id="ARBA00007171"/>
    </source>
</evidence>
<feature type="domain" description="Penicillin-binding protein transpeptidase" evidence="10">
    <location>
        <begin position="446"/>
        <end position="659"/>
    </location>
</feature>
<dbReference type="SUPFAM" id="SSF56601">
    <property type="entry name" value="beta-lactamase/transpeptidase-like"/>
    <property type="match status" value="1"/>
</dbReference>
<dbReference type="Pfam" id="PF00905">
    <property type="entry name" value="Transpeptidase"/>
    <property type="match status" value="2"/>
</dbReference>
<reference evidence="12 13" key="1">
    <citation type="journal article" date="2011" name="J. Bacteriol.">
        <title>Complete genome sequence of the cellulose-degrading bacterium Cellulosilyticum lentocellum.</title>
        <authorList>
            <consortium name="US DOE Joint Genome Institute"/>
            <person name="Miller D.A."/>
            <person name="Suen G."/>
            <person name="Bruce D."/>
            <person name="Copeland A."/>
            <person name="Cheng J.F."/>
            <person name="Detter C."/>
            <person name="Goodwin L.A."/>
            <person name="Han C.S."/>
            <person name="Hauser L.J."/>
            <person name="Land M.L."/>
            <person name="Lapidus A."/>
            <person name="Lucas S."/>
            <person name="Meincke L."/>
            <person name="Pitluck S."/>
            <person name="Tapia R."/>
            <person name="Teshima H."/>
            <person name="Woyke T."/>
            <person name="Fox B.G."/>
            <person name="Angert E.R."/>
            <person name="Currie C.R."/>
        </authorList>
    </citation>
    <scope>NUCLEOTIDE SEQUENCE [LARGE SCALE GENOMIC DNA]</scope>
    <source>
        <strain evidence="13">ATCC 49066 / DSM 5427 / NCIMB 11756 / RHM5</strain>
    </source>
</reference>
<dbReference type="GO" id="GO:0071555">
    <property type="term" value="P:cell wall organization"/>
    <property type="evidence" value="ECO:0007669"/>
    <property type="project" value="TreeGrafter"/>
</dbReference>
<dbReference type="InterPro" id="IPR005311">
    <property type="entry name" value="PBP_dimer"/>
</dbReference>
<evidence type="ECO:0000256" key="8">
    <source>
        <dbReference type="ARBA" id="ARBA00023136"/>
    </source>
</evidence>
<evidence type="ECO:0000313" key="13">
    <source>
        <dbReference type="Proteomes" id="UP000008467"/>
    </source>
</evidence>
<dbReference type="HOGENOM" id="CLU_009289_1_1_9"/>
<comment type="subcellular location">
    <subcellularLocation>
        <location evidence="2">Membrane</location>
    </subcellularLocation>
</comment>
<accession>F2JQE9</accession>
<dbReference type="eggNOG" id="COG0768">
    <property type="taxonomic scope" value="Bacteria"/>
</dbReference>
<dbReference type="GO" id="GO:0008800">
    <property type="term" value="F:beta-lactamase activity"/>
    <property type="evidence" value="ECO:0007669"/>
    <property type="project" value="UniProtKB-EC"/>
</dbReference>
<evidence type="ECO:0000259" key="10">
    <source>
        <dbReference type="Pfam" id="PF00905"/>
    </source>
</evidence>
<evidence type="ECO:0000256" key="4">
    <source>
        <dbReference type="ARBA" id="ARBA00007898"/>
    </source>
</evidence>
<proteinExistence type="inferred from homology"/>
<name>F2JQE9_CELLD</name>
<evidence type="ECO:0000256" key="5">
    <source>
        <dbReference type="ARBA" id="ARBA00012865"/>
    </source>
</evidence>
<gene>
    <name evidence="12" type="ordered locus">Clole_2097</name>
</gene>
<dbReference type="EC" id="3.5.2.6" evidence="5"/>
<organism evidence="12 13">
    <name type="scientific">Cellulosilyticum lentocellum (strain ATCC 49066 / DSM 5427 / NCIMB 11756 / RHM5)</name>
    <name type="common">Clostridium lentocellum</name>
    <dbReference type="NCBI Taxonomy" id="642492"/>
    <lineage>
        <taxon>Bacteria</taxon>
        <taxon>Bacillati</taxon>
        <taxon>Bacillota</taxon>
        <taxon>Clostridia</taxon>
        <taxon>Lachnospirales</taxon>
        <taxon>Cellulosilyticaceae</taxon>
        <taxon>Cellulosilyticum</taxon>
    </lineage>
</organism>
<dbReference type="Pfam" id="PF03717">
    <property type="entry name" value="PBP_dimer"/>
    <property type="match status" value="1"/>
</dbReference>
<dbReference type="Gene3D" id="3.90.1310.10">
    <property type="entry name" value="Penicillin-binding protein 2a (Domain 2)"/>
    <property type="match status" value="1"/>
</dbReference>
<dbReference type="GO" id="GO:0046677">
    <property type="term" value="P:response to antibiotic"/>
    <property type="evidence" value="ECO:0007669"/>
    <property type="project" value="UniProtKB-KW"/>
</dbReference>
<dbReference type="KEGG" id="cle:Clole_2097"/>
<dbReference type="EMBL" id="CP002582">
    <property type="protein sequence ID" value="ADZ83811.1"/>
    <property type="molecule type" value="Genomic_DNA"/>
</dbReference>
<keyword evidence="9" id="KW-0046">Antibiotic resistance</keyword>
<evidence type="ECO:0000313" key="12">
    <source>
        <dbReference type="EMBL" id="ADZ83811.1"/>
    </source>
</evidence>
<dbReference type="Gene3D" id="3.40.710.10">
    <property type="entry name" value="DD-peptidase/beta-lactamase superfamily"/>
    <property type="match status" value="2"/>
</dbReference>
<dbReference type="GO" id="GO:0008658">
    <property type="term" value="F:penicillin binding"/>
    <property type="evidence" value="ECO:0007669"/>
    <property type="project" value="InterPro"/>
</dbReference>
<dbReference type="InterPro" id="IPR050515">
    <property type="entry name" value="Beta-lactam/transpept"/>
</dbReference>
<protein>
    <recommendedName>
        <fullName evidence="5">beta-lactamase</fullName>
        <ecNumber evidence="5">3.5.2.6</ecNumber>
    </recommendedName>
</protein>
<evidence type="ECO:0000256" key="1">
    <source>
        <dbReference type="ARBA" id="ARBA00001526"/>
    </source>
</evidence>
<keyword evidence="8" id="KW-0472">Membrane</keyword>
<dbReference type="PANTHER" id="PTHR30627">
    <property type="entry name" value="PEPTIDOGLYCAN D,D-TRANSPEPTIDASE"/>
    <property type="match status" value="1"/>
</dbReference>
<comment type="similarity">
    <text evidence="4">Belongs to the class-D beta-lactamase family.</text>
</comment>
<keyword evidence="6" id="KW-0732">Signal</keyword>
<dbReference type="SUPFAM" id="SSF56519">
    <property type="entry name" value="Penicillin binding protein dimerisation domain"/>
    <property type="match status" value="1"/>
</dbReference>
<evidence type="ECO:0000256" key="7">
    <source>
        <dbReference type="ARBA" id="ARBA00022801"/>
    </source>
</evidence>
<comment type="catalytic activity">
    <reaction evidence="1">
        <text>a beta-lactam + H2O = a substituted beta-amino acid</text>
        <dbReference type="Rhea" id="RHEA:20401"/>
        <dbReference type="ChEBI" id="CHEBI:15377"/>
        <dbReference type="ChEBI" id="CHEBI:35627"/>
        <dbReference type="ChEBI" id="CHEBI:140347"/>
        <dbReference type="EC" id="3.5.2.6"/>
    </reaction>
</comment>